<organism evidence="1 2">
    <name type="scientific">Coregonus suidteri</name>
    <dbReference type="NCBI Taxonomy" id="861788"/>
    <lineage>
        <taxon>Eukaryota</taxon>
        <taxon>Metazoa</taxon>
        <taxon>Chordata</taxon>
        <taxon>Craniata</taxon>
        <taxon>Vertebrata</taxon>
        <taxon>Euteleostomi</taxon>
        <taxon>Actinopterygii</taxon>
        <taxon>Neopterygii</taxon>
        <taxon>Teleostei</taxon>
        <taxon>Protacanthopterygii</taxon>
        <taxon>Salmoniformes</taxon>
        <taxon>Salmonidae</taxon>
        <taxon>Coregoninae</taxon>
        <taxon>Coregonus</taxon>
    </lineage>
</organism>
<protein>
    <submittedName>
        <fullName evidence="1">Uncharacterized protein</fullName>
    </submittedName>
</protein>
<name>A0AAN8LBA8_9TELE</name>
<reference evidence="1 2" key="1">
    <citation type="submission" date="2021-04" db="EMBL/GenBank/DDBJ databases">
        <authorList>
            <person name="De Guttry C."/>
            <person name="Zahm M."/>
            <person name="Klopp C."/>
            <person name="Cabau C."/>
            <person name="Louis A."/>
            <person name="Berthelot C."/>
            <person name="Parey E."/>
            <person name="Roest Crollius H."/>
            <person name="Montfort J."/>
            <person name="Robinson-Rechavi M."/>
            <person name="Bucao C."/>
            <person name="Bouchez O."/>
            <person name="Gislard M."/>
            <person name="Lluch J."/>
            <person name="Milhes M."/>
            <person name="Lampietro C."/>
            <person name="Lopez Roques C."/>
            <person name="Donnadieu C."/>
            <person name="Braasch I."/>
            <person name="Desvignes T."/>
            <person name="Postlethwait J."/>
            <person name="Bobe J."/>
            <person name="Wedekind C."/>
            <person name="Guiguen Y."/>
        </authorList>
    </citation>
    <scope>NUCLEOTIDE SEQUENCE [LARGE SCALE GENOMIC DNA]</scope>
    <source>
        <strain evidence="1">Cs_M1</strain>
        <tissue evidence="1">Blood</tissue>
    </source>
</reference>
<evidence type="ECO:0000313" key="2">
    <source>
        <dbReference type="Proteomes" id="UP001356427"/>
    </source>
</evidence>
<comment type="caution">
    <text evidence="1">The sequence shown here is derived from an EMBL/GenBank/DDBJ whole genome shotgun (WGS) entry which is preliminary data.</text>
</comment>
<proteinExistence type="predicted"/>
<evidence type="ECO:0000313" key="1">
    <source>
        <dbReference type="EMBL" id="KAK6306548.1"/>
    </source>
</evidence>
<dbReference type="AlphaFoldDB" id="A0AAN8LBA8"/>
<gene>
    <name evidence="1" type="ORF">J4Q44_G00234730</name>
</gene>
<dbReference type="Proteomes" id="UP001356427">
    <property type="component" value="Unassembled WGS sequence"/>
</dbReference>
<keyword evidence="2" id="KW-1185">Reference proteome</keyword>
<sequence length="82" mass="9360">MKTRDASPPVALHVYVPETTPVHVTLHLKKCQKSCTAKTPQGPSYCLEQLADLFHEDEQEQRMHGQRNKYGKNIDRLLMDVG</sequence>
<accession>A0AAN8LBA8</accession>
<dbReference type="EMBL" id="JAGTTL010000021">
    <property type="protein sequence ID" value="KAK6306548.1"/>
    <property type="molecule type" value="Genomic_DNA"/>
</dbReference>